<evidence type="ECO:0000256" key="7">
    <source>
        <dbReference type="ARBA" id="ARBA00023224"/>
    </source>
</evidence>
<evidence type="ECO:0000256" key="2">
    <source>
        <dbReference type="ARBA" id="ARBA00022475"/>
    </source>
</evidence>
<dbReference type="CDD" id="cd12912">
    <property type="entry name" value="PDC2_MCP_like"/>
    <property type="match status" value="1"/>
</dbReference>
<dbReference type="PROSITE" id="PS50885">
    <property type="entry name" value="HAMP"/>
    <property type="match status" value="1"/>
</dbReference>
<reference evidence="13 14" key="1">
    <citation type="submission" date="2017-07" db="EMBL/GenBank/DDBJ databases">
        <title>Leptospira spp. isolated from tropical soils.</title>
        <authorList>
            <person name="Thibeaux R."/>
            <person name="Iraola G."/>
            <person name="Ferres I."/>
            <person name="Bierque E."/>
            <person name="Girault D."/>
            <person name="Soupe-Gilbert M.-E."/>
            <person name="Picardeau M."/>
            <person name="Goarant C."/>
        </authorList>
    </citation>
    <scope>NUCLEOTIDE SEQUENCE [LARGE SCALE GENOMIC DNA]</scope>
    <source>
        <strain evidence="13 14">FH2-C-A2</strain>
    </source>
</reference>
<keyword evidence="3" id="KW-0145">Chemotaxis</keyword>
<keyword evidence="4 10" id="KW-0812">Transmembrane</keyword>
<dbReference type="Gene3D" id="3.30.450.20">
    <property type="entry name" value="PAS domain"/>
    <property type="match status" value="1"/>
</dbReference>
<feature type="transmembrane region" description="Helical" evidence="10">
    <location>
        <begin position="283"/>
        <end position="306"/>
    </location>
</feature>
<dbReference type="CDD" id="cd06225">
    <property type="entry name" value="HAMP"/>
    <property type="match status" value="1"/>
</dbReference>
<dbReference type="InterPro" id="IPR029151">
    <property type="entry name" value="Sensor-like_sf"/>
</dbReference>
<dbReference type="AlphaFoldDB" id="A0A2M9ZH98"/>
<gene>
    <name evidence="13" type="ORF">CH371_06825</name>
</gene>
<comment type="caution">
    <text evidence="13">The sequence shown here is derived from an EMBL/GenBank/DDBJ whole genome shotgun (WGS) entry which is preliminary data.</text>
</comment>
<name>A0A2M9ZH98_9LEPT</name>
<dbReference type="SUPFAM" id="SSF103190">
    <property type="entry name" value="Sensory domain-like"/>
    <property type="match status" value="1"/>
</dbReference>
<evidence type="ECO:0000259" key="12">
    <source>
        <dbReference type="PROSITE" id="PS50885"/>
    </source>
</evidence>
<evidence type="ECO:0000256" key="3">
    <source>
        <dbReference type="ARBA" id="ARBA00022500"/>
    </source>
</evidence>
<evidence type="ECO:0000313" key="14">
    <source>
        <dbReference type="Proteomes" id="UP000231912"/>
    </source>
</evidence>
<sequence>MQRNSLKFILLLAGAGILIALTCLISGLAYYIGQKKITETYIAQMHGTVGVVGQEIDDFFTTHVNVIRMAAKDPRTIASVKTSSPIAKEYYKELKDLYGVYDNVYAHTYGQDPTVIADADGNAIGYKLKNEEMDPEELKAGKEKRYFIGKPILNPLTNKPIVTITFPVYDGERLIGNSGIALSLTDLTEKVIQKIKIGQAGYVVVTTKAGLLIATKDKELILKYDLAKDEAGAKMLALKTGEDLEFNYQNEDHIATTYHLDKWGMMIIAVQPKGEINYIILELLLFIGLSALAIAVLSVGLLYILLNKRLNPLEKASLIFRSMATGDLTSDIEIVYQDEIGQMGRDMNSFIESLRRSLKDIQRIAFELASASEELTSSSQNFAMGAQSTAASSEQMSATVEEMSAGMENIAFATERQYGNIMEFHSKIKELSESVRRIGVQIESTLNLTKSISNQAKKGEESIQGMSKMIENILHSSGEMTAIISIINEISDQTQLLALNAAIEAARAGEAGRGFAVVADEISKLAEKTASSINSIGSMITNNNRELDSGANAIRSSAEIIHGIMQNIDSVAEAMNQLYSITETQESLKREVDQGAEKMGSDAEAVKLSTDEQKRAVREIAAVITQINEHTLNTASGSEEMSSSAQNLATTAETLRSITEKFKV</sequence>
<keyword evidence="5 10" id="KW-1133">Transmembrane helix</keyword>
<dbReference type="PANTHER" id="PTHR32089">
    <property type="entry name" value="METHYL-ACCEPTING CHEMOTAXIS PROTEIN MCPB"/>
    <property type="match status" value="1"/>
</dbReference>
<dbReference type="PROSITE" id="PS50111">
    <property type="entry name" value="CHEMOTAXIS_TRANSDUC_2"/>
    <property type="match status" value="1"/>
</dbReference>
<keyword evidence="6 10" id="KW-0472">Membrane</keyword>
<evidence type="ECO:0000256" key="6">
    <source>
        <dbReference type="ARBA" id="ARBA00023136"/>
    </source>
</evidence>
<comment type="subcellular location">
    <subcellularLocation>
        <location evidence="1">Cell membrane</location>
        <topology evidence="1">Multi-pass membrane protein</topology>
    </subcellularLocation>
</comment>
<dbReference type="Gene3D" id="1.10.287.950">
    <property type="entry name" value="Methyl-accepting chemotaxis protein"/>
    <property type="match status" value="2"/>
</dbReference>
<dbReference type="PANTHER" id="PTHR32089:SF112">
    <property type="entry name" value="LYSOZYME-LIKE PROTEIN-RELATED"/>
    <property type="match status" value="1"/>
</dbReference>
<evidence type="ECO:0000256" key="10">
    <source>
        <dbReference type="SAM" id="Phobius"/>
    </source>
</evidence>
<dbReference type="SMART" id="SM00304">
    <property type="entry name" value="HAMP"/>
    <property type="match status" value="1"/>
</dbReference>
<evidence type="ECO:0000259" key="11">
    <source>
        <dbReference type="PROSITE" id="PS50111"/>
    </source>
</evidence>
<feature type="domain" description="Methyl-accepting transducer" evidence="11">
    <location>
        <begin position="392"/>
        <end position="628"/>
    </location>
</feature>
<evidence type="ECO:0000313" key="13">
    <source>
        <dbReference type="EMBL" id="PJZ67706.1"/>
    </source>
</evidence>
<dbReference type="SMART" id="SM00283">
    <property type="entry name" value="MA"/>
    <property type="match status" value="1"/>
</dbReference>
<dbReference type="CDD" id="cd18773">
    <property type="entry name" value="PDC1_HK_sensor"/>
    <property type="match status" value="1"/>
</dbReference>
<evidence type="ECO:0000256" key="5">
    <source>
        <dbReference type="ARBA" id="ARBA00022989"/>
    </source>
</evidence>
<organism evidence="13 14">
    <name type="scientific">Leptospira wolffii</name>
    <dbReference type="NCBI Taxonomy" id="409998"/>
    <lineage>
        <taxon>Bacteria</taxon>
        <taxon>Pseudomonadati</taxon>
        <taxon>Spirochaetota</taxon>
        <taxon>Spirochaetia</taxon>
        <taxon>Leptospirales</taxon>
        <taxon>Leptospiraceae</taxon>
        <taxon>Leptospira</taxon>
    </lineage>
</organism>
<keyword evidence="2" id="KW-1003">Cell membrane</keyword>
<dbReference type="GO" id="GO:0006935">
    <property type="term" value="P:chemotaxis"/>
    <property type="evidence" value="ECO:0007669"/>
    <property type="project" value="UniProtKB-KW"/>
</dbReference>
<dbReference type="GO" id="GO:0007165">
    <property type="term" value="P:signal transduction"/>
    <property type="evidence" value="ECO:0007669"/>
    <property type="project" value="UniProtKB-KW"/>
</dbReference>
<evidence type="ECO:0000256" key="8">
    <source>
        <dbReference type="ARBA" id="ARBA00029447"/>
    </source>
</evidence>
<dbReference type="RefSeq" id="WP_100758139.1">
    <property type="nucleotide sequence ID" value="NZ_NPDT01000001.1"/>
</dbReference>
<dbReference type="Proteomes" id="UP000231912">
    <property type="component" value="Unassembled WGS sequence"/>
</dbReference>
<comment type="similarity">
    <text evidence="8">Belongs to the methyl-accepting chemotaxis (MCP) protein family.</text>
</comment>
<dbReference type="Pfam" id="PF00015">
    <property type="entry name" value="MCPsignal"/>
    <property type="match status" value="1"/>
</dbReference>
<feature type="domain" description="HAMP" evidence="12">
    <location>
        <begin position="307"/>
        <end position="359"/>
    </location>
</feature>
<dbReference type="InterPro" id="IPR004089">
    <property type="entry name" value="MCPsignal_dom"/>
</dbReference>
<dbReference type="InterPro" id="IPR033479">
    <property type="entry name" value="dCache_1"/>
</dbReference>
<dbReference type="EMBL" id="NPDT01000001">
    <property type="protein sequence ID" value="PJZ67706.1"/>
    <property type="molecule type" value="Genomic_DNA"/>
</dbReference>
<protein>
    <submittedName>
        <fullName evidence="13">Methyl-accepting chemotaxis protein</fullName>
    </submittedName>
</protein>
<keyword evidence="7 9" id="KW-0807">Transducer</keyword>
<evidence type="ECO:0000256" key="1">
    <source>
        <dbReference type="ARBA" id="ARBA00004651"/>
    </source>
</evidence>
<dbReference type="GO" id="GO:0005886">
    <property type="term" value="C:plasma membrane"/>
    <property type="evidence" value="ECO:0007669"/>
    <property type="project" value="UniProtKB-SubCell"/>
</dbReference>
<evidence type="ECO:0000256" key="9">
    <source>
        <dbReference type="PROSITE-ProRule" id="PRU00284"/>
    </source>
</evidence>
<dbReference type="Pfam" id="PF00672">
    <property type="entry name" value="HAMP"/>
    <property type="match status" value="1"/>
</dbReference>
<evidence type="ECO:0000256" key="4">
    <source>
        <dbReference type="ARBA" id="ARBA00022692"/>
    </source>
</evidence>
<dbReference type="Pfam" id="PF02743">
    <property type="entry name" value="dCache_1"/>
    <property type="match status" value="1"/>
</dbReference>
<dbReference type="InterPro" id="IPR003660">
    <property type="entry name" value="HAMP_dom"/>
</dbReference>
<feature type="transmembrane region" description="Helical" evidence="10">
    <location>
        <begin position="6"/>
        <end position="32"/>
    </location>
</feature>
<dbReference type="SUPFAM" id="SSF58104">
    <property type="entry name" value="Methyl-accepting chemotaxis protein (MCP) signaling domain"/>
    <property type="match status" value="1"/>
</dbReference>
<accession>A0A2M9ZH98</accession>
<proteinExistence type="inferred from homology"/>